<sequence length="76" mass="8424">MCSQTYGEERREKGGAERRGAEKRRERTTEKEKKGGERRGTGRWSISVNTSSIFPTAEKTAAPTPSSFPASAYKQA</sequence>
<protein>
    <submittedName>
        <fullName evidence="2">Uncharacterized protein</fullName>
    </submittedName>
</protein>
<feature type="compositionally biased region" description="Basic and acidic residues" evidence="1">
    <location>
        <begin position="7"/>
        <end position="40"/>
    </location>
</feature>
<keyword evidence="3" id="KW-1185">Reference proteome</keyword>
<name>A0AA88LVF1_TACVA</name>
<gene>
    <name evidence="2" type="ORF">Q7C36_018935</name>
</gene>
<feature type="compositionally biased region" description="Low complexity" evidence="1">
    <location>
        <begin position="60"/>
        <end position="76"/>
    </location>
</feature>
<dbReference type="Proteomes" id="UP001187315">
    <property type="component" value="Unassembled WGS sequence"/>
</dbReference>
<accession>A0AA88LVF1</accession>
<reference evidence="2" key="1">
    <citation type="submission" date="2023-08" db="EMBL/GenBank/DDBJ databases">
        <title>Pelteobagrus vachellii genome.</title>
        <authorList>
            <person name="Liu H."/>
        </authorList>
    </citation>
    <scope>NUCLEOTIDE SEQUENCE</scope>
    <source>
        <strain evidence="2">PRFRI_2022a</strain>
        <tissue evidence="2">Muscle</tissue>
    </source>
</reference>
<evidence type="ECO:0000313" key="3">
    <source>
        <dbReference type="Proteomes" id="UP001187315"/>
    </source>
</evidence>
<feature type="region of interest" description="Disordered" evidence="1">
    <location>
        <begin position="1"/>
        <end position="76"/>
    </location>
</feature>
<evidence type="ECO:0000313" key="2">
    <source>
        <dbReference type="EMBL" id="KAK2825008.1"/>
    </source>
</evidence>
<organism evidence="2 3">
    <name type="scientific">Tachysurus vachellii</name>
    <name type="common">Darkbarbel catfish</name>
    <name type="synonym">Pelteobagrus vachellii</name>
    <dbReference type="NCBI Taxonomy" id="175792"/>
    <lineage>
        <taxon>Eukaryota</taxon>
        <taxon>Metazoa</taxon>
        <taxon>Chordata</taxon>
        <taxon>Craniata</taxon>
        <taxon>Vertebrata</taxon>
        <taxon>Euteleostomi</taxon>
        <taxon>Actinopterygii</taxon>
        <taxon>Neopterygii</taxon>
        <taxon>Teleostei</taxon>
        <taxon>Ostariophysi</taxon>
        <taxon>Siluriformes</taxon>
        <taxon>Bagridae</taxon>
        <taxon>Tachysurus</taxon>
    </lineage>
</organism>
<evidence type="ECO:0000256" key="1">
    <source>
        <dbReference type="SAM" id="MobiDB-lite"/>
    </source>
</evidence>
<feature type="compositionally biased region" description="Polar residues" evidence="1">
    <location>
        <begin position="44"/>
        <end position="54"/>
    </location>
</feature>
<proteinExistence type="predicted"/>
<dbReference type="AlphaFoldDB" id="A0AA88LVF1"/>
<comment type="caution">
    <text evidence="2">The sequence shown here is derived from an EMBL/GenBank/DDBJ whole genome shotgun (WGS) entry which is preliminary data.</text>
</comment>
<dbReference type="EMBL" id="JAVHJS010000020">
    <property type="protein sequence ID" value="KAK2825008.1"/>
    <property type="molecule type" value="Genomic_DNA"/>
</dbReference>